<gene>
    <name evidence="2" type="ORF">B2A_02515</name>
</gene>
<organism evidence="2">
    <name type="scientific">mine drainage metagenome</name>
    <dbReference type="NCBI Taxonomy" id="410659"/>
    <lineage>
        <taxon>unclassified sequences</taxon>
        <taxon>metagenomes</taxon>
        <taxon>ecological metagenomes</taxon>
    </lineage>
</organism>
<reference evidence="2" key="2">
    <citation type="journal article" date="2014" name="ISME J.">
        <title>Microbial stratification in low pH oxic and suboxic macroscopic growths along an acid mine drainage.</title>
        <authorList>
            <person name="Mendez-Garcia C."/>
            <person name="Mesa V."/>
            <person name="Sprenger R.R."/>
            <person name="Richter M."/>
            <person name="Diez M.S."/>
            <person name="Solano J."/>
            <person name="Bargiela R."/>
            <person name="Golyshina O.V."/>
            <person name="Manteca A."/>
            <person name="Ramos J.L."/>
            <person name="Gallego J.R."/>
            <person name="Llorente I."/>
            <person name="Martins Dos Santos V.A."/>
            <person name="Jensen O.N."/>
            <person name="Pelaez A.I."/>
            <person name="Sanchez J."/>
            <person name="Ferrer M."/>
        </authorList>
    </citation>
    <scope>NUCLEOTIDE SEQUENCE</scope>
</reference>
<evidence type="ECO:0000259" key="1">
    <source>
        <dbReference type="Pfam" id="PF13556"/>
    </source>
</evidence>
<evidence type="ECO:0000313" key="2">
    <source>
        <dbReference type="EMBL" id="EQD63130.1"/>
    </source>
</evidence>
<dbReference type="Gene3D" id="1.10.10.2840">
    <property type="entry name" value="PucR C-terminal helix-turn-helix domain"/>
    <property type="match status" value="1"/>
</dbReference>
<reference evidence="2" key="1">
    <citation type="submission" date="2013-08" db="EMBL/GenBank/DDBJ databases">
        <authorList>
            <person name="Mendez C."/>
            <person name="Richter M."/>
            <person name="Ferrer M."/>
            <person name="Sanchez J."/>
        </authorList>
    </citation>
    <scope>NUCLEOTIDE SEQUENCE</scope>
</reference>
<protein>
    <submittedName>
        <fullName evidence="2">CdaR family transcriptional regulator</fullName>
    </submittedName>
</protein>
<proteinExistence type="predicted"/>
<comment type="caution">
    <text evidence="2">The sequence shown here is derived from an EMBL/GenBank/DDBJ whole genome shotgun (WGS) entry which is preliminary data.</text>
</comment>
<dbReference type="InterPro" id="IPR042070">
    <property type="entry name" value="PucR_C-HTH_sf"/>
</dbReference>
<sequence length="131" mass="14613">MHFANLGVERLLAQIPPSELTVQYLRSAIGAIESDPELVRTLQVYVECGGRKVVTAKKLPLHRSSLEYRLEKIAKMLGVDLTLPERQLELWLALRLRQVYALSIPARPGDIIARGSLPSRVGTETRPVTDS</sequence>
<feature type="domain" description="PucR C-terminal helix-turn-helix" evidence="1">
    <location>
        <begin position="38"/>
        <end position="96"/>
    </location>
</feature>
<dbReference type="PANTHER" id="PTHR33744">
    <property type="entry name" value="CARBOHYDRATE DIACID REGULATOR"/>
    <property type="match status" value="1"/>
</dbReference>
<dbReference type="Pfam" id="PF13556">
    <property type="entry name" value="HTH_30"/>
    <property type="match status" value="1"/>
</dbReference>
<accession>T1C9U3</accession>
<dbReference type="InterPro" id="IPR051448">
    <property type="entry name" value="CdaR-like_regulators"/>
</dbReference>
<name>T1C9U3_9ZZZZ</name>
<dbReference type="AlphaFoldDB" id="T1C9U3"/>
<dbReference type="InterPro" id="IPR025736">
    <property type="entry name" value="PucR_C-HTH_dom"/>
</dbReference>
<dbReference type="PANTHER" id="PTHR33744:SF1">
    <property type="entry name" value="DNA-BINDING TRANSCRIPTIONAL ACTIVATOR ADER"/>
    <property type="match status" value="1"/>
</dbReference>
<dbReference type="EMBL" id="AUZZ01001707">
    <property type="protein sequence ID" value="EQD63130.1"/>
    <property type="molecule type" value="Genomic_DNA"/>
</dbReference>